<reference evidence="4" key="1">
    <citation type="submission" date="2020-08" db="EMBL/GenBank/DDBJ databases">
        <title>Lewinella bacteria from marine environments.</title>
        <authorList>
            <person name="Zhong Y."/>
        </authorList>
    </citation>
    <scope>NUCLEOTIDE SEQUENCE</scope>
    <source>
        <strain evidence="4">KCTC 42187</strain>
    </source>
</reference>
<feature type="domain" description="Putative auto-transporter adhesin head GIN" evidence="3">
    <location>
        <begin position="48"/>
        <end position="229"/>
    </location>
</feature>
<evidence type="ECO:0000313" key="4">
    <source>
        <dbReference type="EMBL" id="MBC6995619.1"/>
    </source>
</evidence>
<dbReference type="Gene3D" id="2.160.20.120">
    <property type="match status" value="1"/>
</dbReference>
<dbReference type="Pfam" id="PF10988">
    <property type="entry name" value="DUF2807"/>
    <property type="match status" value="1"/>
</dbReference>
<evidence type="ECO:0000256" key="2">
    <source>
        <dbReference type="SAM" id="SignalP"/>
    </source>
</evidence>
<feature type="signal peptide" evidence="2">
    <location>
        <begin position="1"/>
        <end position="18"/>
    </location>
</feature>
<keyword evidence="5" id="KW-1185">Reference proteome</keyword>
<accession>A0A923T9K5</accession>
<sequence length="250" mass="26271">MRSTLFFLLLLAIGSVSAQKNYNNSWGGWSNKVKGNGEVTTDSRDLKNFTGISACCNLRVELRQGGYDVRVEAESNLQEYIRTEVSGGRLEIGFARNTNIQAQRDIVVYVTLPELDYLSASSSSEIVTKTAFTGEDLEIGVSSAASIKAEFSGREVRADASSGARIELAGRADRIRAEASSGAGVRAGEFSTKIARASASSGGGVTVNASEEVEGEASSGGSVRYRGKPSGVDANSSSGGSVKPDTNHSH</sequence>
<evidence type="ECO:0000256" key="1">
    <source>
        <dbReference type="SAM" id="MobiDB-lite"/>
    </source>
</evidence>
<comment type="caution">
    <text evidence="4">The sequence shown here is derived from an EMBL/GenBank/DDBJ whole genome shotgun (WGS) entry which is preliminary data.</text>
</comment>
<name>A0A923T9K5_9BACT</name>
<gene>
    <name evidence="4" type="ORF">H9S92_15735</name>
</gene>
<feature type="region of interest" description="Disordered" evidence="1">
    <location>
        <begin position="198"/>
        <end position="250"/>
    </location>
</feature>
<feature type="chain" id="PRO_5037599762" evidence="2">
    <location>
        <begin position="19"/>
        <end position="250"/>
    </location>
</feature>
<dbReference type="InterPro" id="IPR021255">
    <property type="entry name" value="DUF2807"/>
</dbReference>
<evidence type="ECO:0000313" key="5">
    <source>
        <dbReference type="Proteomes" id="UP000650081"/>
    </source>
</evidence>
<dbReference type="RefSeq" id="WP_187467647.1">
    <property type="nucleotide sequence ID" value="NZ_JACSIT010000139.1"/>
</dbReference>
<dbReference type="Proteomes" id="UP000650081">
    <property type="component" value="Unassembled WGS sequence"/>
</dbReference>
<dbReference type="AlphaFoldDB" id="A0A923T9K5"/>
<dbReference type="EMBL" id="JACSIT010000139">
    <property type="protein sequence ID" value="MBC6995619.1"/>
    <property type="molecule type" value="Genomic_DNA"/>
</dbReference>
<organism evidence="4 5">
    <name type="scientific">Neolewinella lacunae</name>
    <dbReference type="NCBI Taxonomy" id="1517758"/>
    <lineage>
        <taxon>Bacteria</taxon>
        <taxon>Pseudomonadati</taxon>
        <taxon>Bacteroidota</taxon>
        <taxon>Saprospiria</taxon>
        <taxon>Saprospirales</taxon>
        <taxon>Lewinellaceae</taxon>
        <taxon>Neolewinella</taxon>
    </lineage>
</organism>
<evidence type="ECO:0000259" key="3">
    <source>
        <dbReference type="Pfam" id="PF10988"/>
    </source>
</evidence>
<keyword evidence="2" id="KW-0732">Signal</keyword>
<proteinExistence type="predicted"/>
<protein>
    <submittedName>
        <fullName evidence="4">DUF2807 domain-containing protein</fullName>
    </submittedName>
</protein>